<dbReference type="RefSeq" id="WP_250195200.1">
    <property type="nucleotide sequence ID" value="NZ_CP097635.1"/>
</dbReference>
<dbReference type="PROSITE" id="PS00622">
    <property type="entry name" value="HTH_LUXR_1"/>
    <property type="match status" value="1"/>
</dbReference>
<reference evidence="5" key="1">
    <citation type="submission" date="2022-05" db="EMBL/GenBank/DDBJ databases">
        <title>An RpoN-dependent PEP-CTERM gene is involved in floc formation of an Aquincola tertiaricarbonis strain.</title>
        <authorList>
            <person name="Qiu D."/>
            <person name="Xia M."/>
        </authorList>
    </citation>
    <scope>NUCLEOTIDE SEQUENCE</scope>
    <source>
        <strain evidence="5">RN12</strain>
    </source>
</reference>
<dbReference type="SMART" id="SM00421">
    <property type="entry name" value="HTH_LUXR"/>
    <property type="match status" value="1"/>
</dbReference>
<dbReference type="InterPro" id="IPR016032">
    <property type="entry name" value="Sig_transdc_resp-reg_C-effctor"/>
</dbReference>
<evidence type="ECO:0000256" key="2">
    <source>
        <dbReference type="ARBA" id="ARBA00023125"/>
    </source>
</evidence>
<dbReference type="Pfam" id="PF00196">
    <property type="entry name" value="GerE"/>
    <property type="match status" value="1"/>
</dbReference>
<accession>A0ABY4S6K7</accession>
<dbReference type="EMBL" id="CP097635">
    <property type="protein sequence ID" value="URI06935.1"/>
    <property type="molecule type" value="Genomic_DNA"/>
</dbReference>
<proteinExistence type="predicted"/>
<evidence type="ECO:0000259" key="4">
    <source>
        <dbReference type="PROSITE" id="PS50043"/>
    </source>
</evidence>
<dbReference type="CDD" id="cd06170">
    <property type="entry name" value="LuxR_C_like"/>
    <property type="match status" value="1"/>
</dbReference>
<dbReference type="InterPro" id="IPR005143">
    <property type="entry name" value="TF_LuxR_autoind-bd_dom"/>
</dbReference>
<dbReference type="Pfam" id="PF03472">
    <property type="entry name" value="Autoind_bind"/>
    <property type="match status" value="1"/>
</dbReference>
<dbReference type="PROSITE" id="PS50043">
    <property type="entry name" value="HTH_LUXR_2"/>
    <property type="match status" value="1"/>
</dbReference>
<evidence type="ECO:0000256" key="1">
    <source>
        <dbReference type="ARBA" id="ARBA00023015"/>
    </source>
</evidence>
<dbReference type="Proteomes" id="UP001056201">
    <property type="component" value="Chromosome 1"/>
</dbReference>
<keyword evidence="2" id="KW-0238">DNA-binding</keyword>
<keyword evidence="3" id="KW-0804">Transcription</keyword>
<feature type="domain" description="HTH luxR-type" evidence="4">
    <location>
        <begin position="170"/>
        <end position="235"/>
    </location>
</feature>
<evidence type="ECO:0000313" key="6">
    <source>
        <dbReference type="Proteomes" id="UP001056201"/>
    </source>
</evidence>
<organism evidence="5 6">
    <name type="scientific">Aquincola tertiaricarbonis</name>
    <dbReference type="NCBI Taxonomy" id="391953"/>
    <lineage>
        <taxon>Bacteria</taxon>
        <taxon>Pseudomonadati</taxon>
        <taxon>Pseudomonadota</taxon>
        <taxon>Betaproteobacteria</taxon>
        <taxon>Burkholderiales</taxon>
        <taxon>Sphaerotilaceae</taxon>
        <taxon>Aquincola</taxon>
    </lineage>
</organism>
<dbReference type="Gene3D" id="1.10.10.10">
    <property type="entry name" value="Winged helix-like DNA-binding domain superfamily/Winged helix DNA-binding domain"/>
    <property type="match status" value="1"/>
</dbReference>
<dbReference type="InterPro" id="IPR000792">
    <property type="entry name" value="Tscrpt_reg_LuxR_C"/>
</dbReference>
<sequence>MLLKHYFDVSQAEDIDTFRRRLIDMAGALDFPLITSVLVVEDQHAGRHQLHEVGNIPEAFANASRAPESVARDPVIKRLRTLSVPFAYDQSLYVEEKAGDLWEEQAPYGYHSGISMALHLPDGKHFFLGVDRDHALPADEGLSRTMADLQLLAVHAQSAAARLLLPKAEPVEPPPRLSPREIEVLRWAMDGKSNWNIAQILNVSEHTVSFHLRNAFAKLKASTRTQAVLKAKTLDLL</sequence>
<evidence type="ECO:0000313" key="5">
    <source>
        <dbReference type="EMBL" id="URI06935.1"/>
    </source>
</evidence>
<dbReference type="PANTHER" id="PTHR44688:SF16">
    <property type="entry name" value="DNA-BINDING TRANSCRIPTIONAL ACTIVATOR DEVR_DOSR"/>
    <property type="match status" value="1"/>
</dbReference>
<dbReference type="SUPFAM" id="SSF75516">
    <property type="entry name" value="Pheromone-binding domain of LuxR-like quorum-sensing transcription factors"/>
    <property type="match status" value="1"/>
</dbReference>
<dbReference type="InterPro" id="IPR036388">
    <property type="entry name" value="WH-like_DNA-bd_sf"/>
</dbReference>
<dbReference type="InterPro" id="IPR036693">
    <property type="entry name" value="TF_LuxR_autoind-bd_dom_sf"/>
</dbReference>
<dbReference type="PANTHER" id="PTHR44688">
    <property type="entry name" value="DNA-BINDING TRANSCRIPTIONAL ACTIVATOR DEVR_DOSR"/>
    <property type="match status" value="1"/>
</dbReference>
<dbReference type="Gene3D" id="3.30.450.80">
    <property type="entry name" value="Transcription factor LuxR-like, autoinducer-binding domain"/>
    <property type="match status" value="1"/>
</dbReference>
<evidence type="ECO:0000256" key="3">
    <source>
        <dbReference type="ARBA" id="ARBA00023163"/>
    </source>
</evidence>
<gene>
    <name evidence="5" type="ORF">MW290_13670</name>
</gene>
<keyword evidence="1" id="KW-0805">Transcription regulation</keyword>
<protein>
    <submittedName>
        <fullName evidence="5">LuxR C-terminal-related transcriptional regulator</fullName>
    </submittedName>
</protein>
<dbReference type="SUPFAM" id="SSF46894">
    <property type="entry name" value="C-terminal effector domain of the bipartite response regulators"/>
    <property type="match status" value="1"/>
</dbReference>
<keyword evidence="6" id="KW-1185">Reference proteome</keyword>
<dbReference type="PRINTS" id="PR00038">
    <property type="entry name" value="HTHLUXR"/>
</dbReference>
<name>A0ABY4S6K7_AQUTE</name>